<comment type="caution">
    <text evidence="1">The sequence shown here is derived from an EMBL/GenBank/DDBJ whole genome shotgun (WGS) entry which is preliminary data.</text>
</comment>
<reference evidence="1" key="1">
    <citation type="submission" date="2021-12" db="EMBL/GenBank/DDBJ databases">
        <title>Prjna785345.</title>
        <authorList>
            <person name="Rujirawat T."/>
            <person name="Krajaejun T."/>
        </authorList>
    </citation>
    <scope>NUCLEOTIDE SEQUENCE</scope>
    <source>
        <strain evidence="1">Pi057C3</strain>
    </source>
</reference>
<name>A0AAD5LX18_PYTIN</name>
<evidence type="ECO:0000313" key="2">
    <source>
        <dbReference type="Proteomes" id="UP001209570"/>
    </source>
</evidence>
<dbReference type="Proteomes" id="UP001209570">
    <property type="component" value="Unassembled WGS sequence"/>
</dbReference>
<proteinExistence type="predicted"/>
<dbReference type="EMBL" id="JAKCXM010000357">
    <property type="protein sequence ID" value="KAJ0395218.1"/>
    <property type="molecule type" value="Genomic_DNA"/>
</dbReference>
<organism evidence="1 2">
    <name type="scientific">Pythium insidiosum</name>
    <name type="common">Pythiosis disease agent</name>
    <dbReference type="NCBI Taxonomy" id="114742"/>
    <lineage>
        <taxon>Eukaryota</taxon>
        <taxon>Sar</taxon>
        <taxon>Stramenopiles</taxon>
        <taxon>Oomycota</taxon>
        <taxon>Peronosporomycetes</taxon>
        <taxon>Pythiales</taxon>
        <taxon>Pythiaceae</taxon>
        <taxon>Pythium</taxon>
    </lineage>
</organism>
<evidence type="ECO:0000313" key="1">
    <source>
        <dbReference type="EMBL" id="KAJ0395218.1"/>
    </source>
</evidence>
<sequence>MLMASQLNEAIGSWVIRSVLLQVITSAKDPRVLLTLDDSARPAFPFHGGQLLPTRTIKPIGLPLAAFPTLVIHVAAHHESWADALERTREWMAASSAVQIAAGLVARGKKTRQLVWLARDPSGQVTEQLVDFHDASSSKPSQVSFYLAALYAGTTLPPSLEQHADTEIKLELSELREYIEELVQ</sequence>
<accession>A0AAD5LX18</accession>
<dbReference type="AlphaFoldDB" id="A0AAD5LX18"/>
<gene>
    <name evidence="1" type="ORF">P43SY_004076</name>
</gene>
<protein>
    <submittedName>
        <fullName evidence="1">Uncharacterized protein</fullName>
    </submittedName>
</protein>
<keyword evidence="2" id="KW-1185">Reference proteome</keyword>